<evidence type="ECO:0000313" key="6">
    <source>
        <dbReference type="EMBL" id="SMO60237.1"/>
    </source>
</evidence>
<comment type="pathway">
    <text evidence="1">Ketone degradation; acetoin degradation.</text>
</comment>
<dbReference type="UniPathway" id="UPA00040"/>
<dbReference type="PRINTS" id="PR01272">
    <property type="entry name" value="ACUCPROTEIN"/>
</dbReference>
<dbReference type="InterPro" id="IPR023696">
    <property type="entry name" value="Ureohydrolase_dom_sf"/>
</dbReference>
<dbReference type="InterPro" id="IPR000286">
    <property type="entry name" value="HDACs"/>
</dbReference>
<comment type="similarity">
    <text evidence="2">Belongs to the histone deacetylase family.</text>
</comment>
<evidence type="ECO:0000259" key="5">
    <source>
        <dbReference type="Pfam" id="PF00850"/>
    </source>
</evidence>
<dbReference type="Proteomes" id="UP000315636">
    <property type="component" value="Unassembled WGS sequence"/>
</dbReference>
<dbReference type="RefSeq" id="WP_142505147.1">
    <property type="nucleotide sequence ID" value="NZ_FXTI01000004.1"/>
</dbReference>
<name>A0A521CL91_9BACL</name>
<dbReference type="Gene3D" id="3.40.800.20">
    <property type="entry name" value="Histone deacetylase domain"/>
    <property type="match status" value="1"/>
</dbReference>
<gene>
    <name evidence="6" type="ORF">SAMN06264849_10464</name>
</gene>
<evidence type="ECO:0000256" key="2">
    <source>
        <dbReference type="ARBA" id="ARBA00005947"/>
    </source>
</evidence>
<dbReference type="GO" id="GO:0040029">
    <property type="term" value="P:epigenetic regulation of gene expression"/>
    <property type="evidence" value="ECO:0007669"/>
    <property type="project" value="TreeGrafter"/>
</dbReference>
<feature type="domain" description="Histone deacetylase" evidence="5">
    <location>
        <begin position="21"/>
        <end position="318"/>
    </location>
</feature>
<organism evidence="6 7">
    <name type="scientific">Melghirimyces algeriensis</name>
    <dbReference type="NCBI Taxonomy" id="910412"/>
    <lineage>
        <taxon>Bacteria</taxon>
        <taxon>Bacillati</taxon>
        <taxon>Bacillota</taxon>
        <taxon>Bacilli</taxon>
        <taxon>Bacillales</taxon>
        <taxon>Thermoactinomycetaceae</taxon>
        <taxon>Melghirimyces</taxon>
    </lineage>
</organism>
<accession>A0A521CL91</accession>
<dbReference type="PRINTS" id="PR01270">
    <property type="entry name" value="HDASUPER"/>
</dbReference>
<dbReference type="PANTHER" id="PTHR10625">
    <property type="entry name" value="HISTONE DEACETYLASE HDAC1-RELATED"/>
    <property type="match status" value="1"/>
</dbReference>
<dbReference type="GO" id="GO:0045150">
    <property type="term" value="P:acetoin catabolic process"/>
    <property type="evidence" value="ECO:0007669"/>
    <property type="project" value="UniProtKB-UniPathway"/>
</dbReference>
<dbReference type="Pfam" id="PF00850">
    <property type="entry name" value="Hist_deacetyl"/>
    <property type="match status" value="1"/>
</dbReference>
<dbReference type="InterPro" id="IPR037138">
    <property type="entry name" value="His_deacetylse_dom_sf"/>
</dbReference>
<dbReference type="EMBL" id="FXTI01000004">
    <property type="protein sequence ID" value="SMO60237.1"/>
    <property type="molecule type" value="Genomic_DNA"/>
</dbReference>
<dbReference type="InterPro" id="IPR003085">
    <property type="entry name" value="AcuC"/>
</dbReference>
<protein>
    <recommendedName>
        <fullName evidence="3">Acetoin utilization protein AcuC</fullName>
    </recommendedName>
</protein>
<dbReference type="AlphaFoldDB" id="A0A521CL91"/>
<sequence length="389" mass="43994">MNPVRLIYSEDFLHYRFNDSHPFNNKRLKLTLDLIRSFHLLDENAILAPRLATDQELTRVHDRDYIAMVKEADSGQVSCNQLQKYGLDTQDNPVFPGMHTTSALIAGGTLAAAEEVMSGRAEHTLNLSGGLHHALRGKASGFCIYNDASVAIAHIREKYGARVLYIDTDAHHGDGVQWSFYGDPDVLTLSIHETGRYLFPGTGNLYERGHDHGLGTSINIPLDAFTEDASWLDAFRKTVPRTVDRFRPDVILSQHGCDAHHYDPLTHLSTTMKIYREVPQIIHELAHKYCNGRWIAVGGGGYDIWRVVPRAWTYLWAEMTGQPLAEERIPQTWIDQWQTFSPVSLPKTLHDPEGSFQPIPRRSEITQKNQLTVQQALRLIDLVNSHIDG</sequence>
<dbReference type="SUPFAM" id="SSF52768">
    <property type="entry name" value="Arginase/deacetylase"/>
    <property type="match status" value="1"/>
</dbReference>
<evidence type="ECO:0000256" key="3">
    <source>
        <dbReference type="ARBA" id="ARBA00020218"/>
    </source>
</evidence>
<dbReference type="GO" id="GO:0004407">
    <property type="term" value="F:histone deacetylase activity"/>
    <property type="evidence" value="ECO:0007669"/>
    <property type="project" value="TreeGrafter"/>
</dbReference>
<evidence type="ECO:0000256" key="1">
    <source>
        <dbReference type="ARBA" id="ARBA00005101"/>
    </source>
</evidence>
<evidence type="ECO:0000313" key="7">
    <source>
        <dbReference type="Proteomes" id="UP000315636"/>
    </source>
</evidence>
<dbReference type="InterPro" id="IPR023801">
    <property type="entry name" value="His_deacetylse_dom"/>
</dbReference>
<proteinExistence type="inferred from homology"/>
<keyword evidence="7" id="KW-1185">Reference proteome</keyword>
<keyword evidence="4" id="KW-0006">Acetoin catabolism</keyword>
<dbReference type="PANTHER" id="PTHR10625:SF10">
    <property type="entry name" value="HISTONE DEACETYLASE HDAC1"/>
    <property type="match status" value="1"/>
</dbReference>
<reference evidence="6 7" key="1">
    <citation type="submission" date="2017-05" db="EMBL/GenBank/DDBJ databases">
        <authorList>
            <person name="Varghese N."/>
            <person name="Submissions S."/>
        </authorList>
    </citation>
    <scope>NUCLEOTIDE SEQUENCE [LARGE SCALE GENOMIC DNA]</scope>
    <source>
        <strain evidence="6 7">DSM 45474</strain>
    </source>
</reference>
<evidence type="ECO:0000256" key="4">
    <source>
        <dbReference type="ARBA" id="ARBA00022627"/>
    </source>
</evidence>
<dbReference type="CDD" id="cd09994">
    <property type="entry name" value="HDAC_AcuC_like"/>
    <property type="match status" value="1"/>
</dbReference>
<dbReference type="OrthoDB" id="9808367at2"/>